<evidence type="ECO:0000256" key="2">
    <source>
        <dbReference type="ARBA" id="ARBA00023295"/>
    </source>
</evidence>
<feature type="domain" description="DUF4832" evidence="4">
    <location>
        <begin position="358"/>
        <end position="497"/>
    </location>
</feature>
<proteinExistence type="predicted"/>
<dbReference type="EMBL" id="PYMM01000028">
    <property type="protein sequence ID" value="PSU13892.1"/>
    <property type="molecule type" value="Genomic_DNA"/>
</dbReference>
<comment type="caution">
    <text evidence="5">The sequence shown here is derived from an EMBL/GenBank/DDBJ whole genome shotgun (WGS) entry which is preliminary data.</text>
</comment>
<dbReference type="InterPro" id="IPR017853">
    <property type="entry name" value="GH"/>
</dbReference>
<feature type="domain" description="Glycoside hydrolase family 42 N-terminal" evidence="3">
    <location>
        <begin position="90"/>
        <end position="204"/>
    </location>
</feature>
<dbReference type="Proteomes" id="UP000241404">
    <property type="component" value="Unassembled WGS sequence"/>
</dbReference>
<dbReference type="InterPro" id="IPR013529">
    <property type="entry name" value="Glyco_hydro_42_N"/>
</dbReference>
<dbReference type="Gene3D" id="3.20.20.80">
    <property type="entry name" value="Glycosidases"/>
    <property type="match status" value="1"/>
</dbReference>
<evidence type="ECO:0000313" key="5">
    <source>
        <dbReference type="EMBL" id="PSU13892.1"/>
    </source>
</evidence>
<protein>
    <submittedName>
        <fullName evidence="5">DUF4832 domain-containing protein</fullName>
    </submittedName>
</protein>
<keyword evidence="1" id="KW-0378">Hydrolase</keyword>
<evidence type="ECO:0000259" key="3">
    <source>
        <dbReference type="Pfam" id="PF02449"/>
    </source>
</evidence>
<evidence type="ECO:0000259" key="4">
    <source>
        <dbReference type="Pfam" id="PF16116"/>
    </source>
</evidence>
<keyword evidence="2" id="KW-0326">Glycosidase</keyword>
<dbReference type="InterPro" id="IPR032267">
    <property type="entry name" value="DUF4832"/>
</dbReference>
<dbReference type="SUPFAM" id="SSF51445">
    <property type="entry name" value="(Trans)glycosidases"/>
    <property type="match status" value="1"/>
</dbReference>
<reference evidence="5 6" key="1">
    <citation type="submission" date="2018-03" db="EMBL/GenBank/DDBJ databases">
        <title>Whole genome sequencing of Histamine producing bacteria.</title>
        <authorList>
            <person name="Butler K."/>
        </authorList>
    </citation>
    <scope>NUCLEOTIDE SEQUENCE [LARGE SCALE GENOMIC DNA]</scope>
    <source>
        <strain evidence="5 6">BT-6</strain>
    </source>
</reference>
<dbReference type="Pfam" id="PF02449">
    <property type="entry name" value="Glyco_hydro_42"/>
    <property type="match status" value="1"/>
</dbReference>
<dbReference type="AlphaFoldDB" id="A0ABD6WYB1"/>
<organism evidence="5 6">
    <name type="scientific">Photobacterium damselae</name>
    <dbReference type="NCBI Taxonomy" id="38293"/>
    <lineage>
        <taxon>Bacteria</taxon>
        <taxon>Pseudomonadati</taxon>
        <taxon>Pseudomonadota</taxon>
        <taxon>Gammaproteobacteria</taxon>
        <taxon>Vibrionales</taxon>
        <taxon>Vibrionaceae</taxon>
        <taxon>Photobacterium</taxon>
    </lineage>
</organism>
<dbReference type="GO" id="GO:0016798">
    <property type="term" value="F:hydrolase activity, acting on glycosyl bonds"/>
    <property type="evidence" value="ECO:0007669"/>
    <property type="project" value="UniProtKB-KW"/>
</dbReference>
<evidence type="ECO:0000313" key="6">
    <source>
        <dbReference type="Proteomes" id="UP000241404"/>
    </source>
</evidence>
<accession>A0ABD6WYB1</accession>
<gene>
    <name evidence="5" type="ORF">CTM90_19990</name>
</gene>
<evidence type="ECO:0000256" key="1">
    <source>
        <dbReference type="ARBA" id="ARBA00022801"/>
    </source>
</evidence>
<dbReference type="Pfam" id="PF16116">
    <property type="entry name" value="DUF4832"/>
    <property type="match status" value="1"/>
</dbReference>
<sequence>MNITMPIKKLITSSILLIILTGCHNNTSSQDNPNIPTENNQIITPKINNNILVNPDIGFTDFSSIDIRNDPYSAEPSYPETSIVYFRWYWEQLEPQEGQYNFTLIDNVLNEAKKHNKKLVFRIMTLAEPEERYYGDPIFGNKKILGVPCWLKTRLDSTNSAGQNEGCSSNSDFIPDYNQPLFQNKISQLMQALGKQYDGNDNILRIDVGIIGTWGEWHMAGRTLHTPNQPDMITQGYTNTELYYYVDLVEKTFPSTTKIMLIGSEHEDFLSYSTLKGFGWRADCLGDWDTGWNHMEDGYPNAIEHAKGEGYIPNVNPDKQFDLRWQNAPIDFEICNTMKDWSKQPNLYSYDKVKETFNYALEKHASLINAKSKEIPEMYQDIVKDTLKKLGYRFELMQLTLPKVVHNGESIKLKSLWKNTGVAPSYKKYTLNWRLRSISTGKTTEFNTQTDIRLWLPAANIEDEAPIYEVNNNILLPNDLLQGTYYVDVALVNPKNNKPQILLGIDGAMKDRWHEITTIQVK</sequence>
<name>A0ABD6WYB1_PHODM</name>